<proteinExistence type="inferred from homology"/>
<dbReference type="Pfam" id="PF00107">
    <property type="entry name" value="ADH_zinc_N"/>
    <property type="match status" value="1"/>
</dbReference>
<comment type="similarity">
    <text evidence="2 7">Belongs to the zinc-containing alcohol dehydrogenase family.</text>
</comment>
<evidence type="ECO:0000313" key="10">
    <source>
        <dbReference type="Proteomes" id="UP000263993"/>
    </source>
</evidence>
<dbReference type="EC" id="1.1.1.1" evidence="3"/>
<dbReference type="AlphaFoldDB" id="A0A371B8Y8"/>
<dbReference type="PANTHER" id="PTHR42940:SF8">
    <property type="entry name" value="VACUOLAR PROTEIN SORTING-ASSOCIATED PROTEIN 11"/>
    <property type="match status" value="1"/>
</dbReference>
<dbReference type="RefSeq" id="WP_115515909.1">
    <property type="nucleotide sequence ID" value="NZ_QRGO01000001.1"/>
</dbReference>
<dbReference type="Gene3D" id="3.40.50.720">
    <property type="entry name" value="NAD(P)-binding Rossmann-like Domain"/>
    <property type="match status" value="1"/>
</dbReference>
<evidence type="ECO:0000256" key="4">
    <source>
        <dbReference type="ARBA" id="ARBA00022723"/>
    </source>
</evidence>
<evidence type="ECO:0000256" key="1">
    <source>
        <dbReference type="ARBA" id="ARBA00001947"/>
    </source>
</evidence>
<evidence type="ECO:0000256" key="6">
    <source>
        <dbReference type="ARBA" id="ARBA00023002"/>
    </source>
</evidence>
<accession>A0A371B8Y8</accession>
<keyword evidence="10" id="KW-1185">Reference proteome</keyword>
<evidence type="ECO:0000256" key="3">
    <source>
        <dbReference type="ARBA" id="ARBA00013190"/>
    </source>
</evidence>
<keyword evidence="6" id="KW-0560">Oxidoreductase</keyword>
<keyword evidence="4 7" id="KW-0479">Metal-binding</keyword>
<reference evidence="10" key="1">
    <citation type="submission" date="2018-08" db="EMBL/GenBank/DDBJ databases">
        <authorList>
            <person name="Kim S.-J."/>
            <person name="Jung G.-Y."/>
        </authorList>
    </citation>
    <scope>NUCLEOTIDE SEQUENCE [LARGE SCALE GENOMIC DNA]</scope>
    <source>
        <strain evidence="10">GY_H</strain>
    </source>
</reference>
<organism evidence="9 10">
    <name type="scientific">Undibacter mobilis</name>
    <dbReference type="NCBI Taxonomy" id="2292256"/>
    <lineage>
        <taxon>Bacteria</taxon>
        <taxon>Pseudomonadati</taxon>
        <taxon>Pseudomonadota</taxon>
        <taxon>Alphaproteobacteria</taxon>
        <taxon>Hyphomicrobiales</taxon>
        <taxon>Nitrobacteraceae</taxon>
        <taxon>Undibacter</taxon>
    </lineage>
</organism>
<dbReference type="PROSITE" id="PS00059">
    <property type="entry name" value="ADH_ZINC"/>
    <property type="match status" value="1"/>
</dbReference>
<sequence length="352" mass="37064">MRMFQVCTCGQPLQLNEKPTPEPKGTEVLLKIKASGVCHSDLHIWDGYYELGGGKRMQLLERGIKLPLTMGHENVGEVVAVGPDAKGVKVGAVKLANPWIGCGECVVCRRGEENLCRTPKNLGVFSDGGYASHLIVPHPRHLFDIGNLTPVQAAPLACSGVTAFSALKKVSDTLKDEPVVIMGAGGLGLMAIALHKAMGGKSVVMVDIDPVKREAALKAGAVAAIDGRAPDAAKQIIDATNGGAWAVIDFVGSSDTVKLSIDGLVTKGGKIVIVGLFGGDITISTPFFPMRAMTIQGSYVGSLPDMKELLELVSRTGAPPVPIRERPLDEVQQALDDLKAGKVIGRVVLTTH</sequence>
<dbReference type="Pfam" id="PF08240">
    <property type="entry name" value="ADH_N"/>
    <property type="match status" value="1"/>
</dbReference>
<evidence type="ECO:0000313" key="9">
    <source>
        <dbReference type="EMBL" id="RDV03883.1"/>
    </source>
</evidence>
<comment type="cofactor">
    <cofactor evidence="1 7">
        <name>Zn(2+)</name>
        <dbReference type="ChEBI" id="CHEBI:29105"/>
    </cofactor>
</comment>
<gene>
    <name evidence="9" type="ORF">DXH78_04345</name>
</gene>
<evidence type="ECO:0000256" key="7">
    <source>
        <dbReference type="RuleBase" id="RU361277"/>
    </source>
</evidence>
<dbReference type="InterPro" id="IPR013149">
    <property type="entry name" value="ADH-like_C"/>
</dbReference>
<dbReference type="Proteomes" id="UP000263993">
    <property type="component" value="Unassembled WGS sequence"/>
</dbReference>
<dbReference type="SMART" id="SM00829">
    <property type="entry name" value="PKS_ER"/>
    <property type="match status" value="1"/>
</dbReference>
<dbReference type="InterPro" id="IPR002328">
    <property type="entry name" value="ADH_Zn_CS"/>
</dbReference>
<comment type="caution">
    <text evidence="9">The sequence shown here is derived from an EMBL/GenBank/DDBJ whole genome shotgun (WGS) entry which is preliminary data.</text>
</comment>
<dbReference type="InterPro" id="IPR036291">
    <property type="entry name" value="NAD(P)-bd_dom_sf"/>
</dbReference>
<dbReference type="EMBL" id="QRGO01000001">
    <property type="protein sequence ID" value="RDV03883.1"/>
    <property type="molecule type" value="Genomic_DNA"/>
</dbReference>
<dbReference type="InterPro" id="IPR020843">
    <property type="entry name" value="ER"/>
</dbReference>
<keyword evidence="5 7" id="KW-0862">Zinc</keyword>
<protein>
    <recommendedName>
        <fullName evidence="3">alcohol dehydrogenase</fullName>
        <ecNumber evidence="3">1.1.1.1</ecNumber>
    </recommendedName>
</protein>
<dbReference type="Gene3D" id="3.90.180.10">
    <property type="entry name" value="Medium-chain alcohol dehydrogenases, catalytic domain"/>
    <property type="match status" value="1"/>
</dbReference>
<evidence type="ECO:0000256" key="5">
    <source>
        <dbReference type="ARBA" id="ARBA00022833"/>
    </source>
</evidence>
<dbReference type="CDD" id="cd08240">
    <property type="entry name" value="6_hydroxyhexanoate_dh_like"/>
    <property type="match status" value="1"/>
</dbReference>
<dbReference type="SUPFAM" id="SSF51735">
    <property type="entry name" value="NAD(P)-binding Rossmann-fold domains"/>
    <property type="match status" value="1"/>
</dbReference>
<dbReference type="SUPFAM" id="SSF50129">
    <property type="entry name" value="GroES-like"/>
    <property type="match status" value="1"/>
</dbReference>
<dbReference type="GO" id="GO:0005737">
    <property type="term" value="C:cytoplasm"/>
    <property type="evidence" value="ECO:0007669"/>
    <property type="project" value="TreeGrafter"/>
</dbReference>
<dbReference type="GO" id="GO:0004022">
    <property type="term" value="F:alcohol dehydrogenase (NAD+) activity"/>
    <property type="evidence" value="ECO:0007669"/>
    <property type="project" value="UniProtKB-EC"/>
</dbReference>
<dbReference type="GO" id="GO:0008270">
    <property type="term" value="F:zinc ion binding"/>
    <property type="evidence" value="ECO:0007669"/>
    <property type="project" value="InterPro"/>
</dbReference>
<dbReference type="InterPro" id="IPR013154">
    <property type="entry name" value="ADH-like_N"/>
</dbReference>
<dbReference type="OrthoDB" id="9806940at2"/>
<evidence type="ECO:0000259" key="8">
    <source>
        <dbReference type="SMART" id="SM00829"/>
    </source>
</evidence>
<evidence type="ECO:0000256" key="2">
    <source>
        <dbReference type="ARBA" id="ARBA00008072"/>
    </source>
</evidence>
<feature type="domain" description="Enoyl reductase (ER)" evidence="8">
    <location>
        <begin position="10"/>
        <end position="349"/>
    </location>
</feature>
<dbReference type="InterPro" id="IPR011032">
    <property type="entry name" value="GroES-like_sf"/>
</dbReference>
<name>A0A371B8Y8_9BRAD</name>
<dbReference type="PANTHER" id="PTHR42940">
    <property type="entry name" value="ALCOHOL DEHYDROGENASE 1-RELATED"/>
    <property type="match status" value="1"/>
</dbReference>